<dbReference type="RefSeq" id="WP_145081198.1">
    <property type="nucleotide sequence ID" value="NZ_CP036298.1"/>
</dbReference>
<feature type="domain" description="Peptidase M56" evidence="2">
    <location>
        <begin position="96"/>
        <end position="318"/>
    </location>
</feature>
<feature type="transmembrane region" description="Helical" evidence="1">
    <location>
        <begin position="6"/>
        <end position="26"/>
    </location>
</feature>
<dbReference type="InterPro" id="IPR008756">
    <property type="entry name" value="Peptidase_M56"/>
</dbReference>
<dbReference type="KEGG" id="ahel:Q31a_40460"/>
<dbReference type="OrthoDB" id="219918at2"/>
<dbReference type="EMBL" id="CP036298">
    <property type="protein sequence ID" value="QDV25719.1"/>
    <property type="molecule type" value="Genomic_DNA"/>
</dbReference>
<name>A0A518GAW9_9BACT</name>
<protein>
    <submittedName>
        <fullName evidence="3">BlaR1 peptidase M56</fullName>
    </submittedName>
</protein>
<evidence type="ECO:0000313" key="4">
    <source>
        <dbReference type="Proteomes" id="UP000318017"/>
    </source>
</evidence>
<feature type="transmembrane region" description="Helical" evidence="1">
    <location>
        <begin position="124"/>
        <end position="145"/>
    </location>
</feature>
<keyword evidence="1" id="KW-0472">Membrane</keyword>
<evidence type="ECO:0000313" key="3">
    <source>
        <dbReference type="EMBL" id="QDV25719.1"/>
    </source>
</evidence>
<keyword evidence="1" id="KW-1133">Transmembrane helix</keyword>
<dbReference type="Pfam" id="PF05569">
    <property type="entry name" value="Peptidase_M56"/>
    <property type="match status" value="1"/>
</dbReference>
<feature type="transmembrane region" description="Helical" evidence="1">
    <location>
        <begin position="332"/>
        <end position="352"/>
    </location>
</feature>
<dbReference type="CDD" id="cd07341">
    <property type="entry name" value="M56_BlaR1_MecR1_like"/>
    <property type="match status" value="1"/>
</dbReference>
<organism evidence="3 4">
    <name type="scientific">Aureliella helgolandensis</name>
    <dbReference type="NCBI Taxonomy" id="2527968"/>
    <lineage>
        <taxon>Bacteria</taxon>
        <taxon>Pseudomonadati</taxon>
        <taxon>Planctomycetota</taxon>
        <taxon>Planctomycetia</taxon>
        <taxon>Pirellulales</taxon>
        <taxon>Pirellulaceae</taxon>
        <taxon>Aureliella</taxon>
    </lineage>
</organism>
<accession>A0A518GAW9</accession>
<keyword evidence="4" id="KW-1185">Reference proteome</keyword>
<evidence type="ECO:0000259" key="2">
    <source>
        <dbReference type="Pfam" id="PF05569"/>
    </source>
</evidence>
<gene>
    <name evidence="3" type="ORF">Q31a_40460</name>
</gene>
<dbReference type="PANTHER" id="PTHR34978">
    <property type="entry name" value="POSSIBLE SENSOR-TRANSDUCER PROTEIN BLAR"/>
    <property type="match status" value="1"/>
</dbReference>
<evidence type="ECO:0000256" key="1">
    <source>
        <dbReference type="SAM" id="Phobius"/>
    </source>
</evidence>
<sequence>MTTILFAIAQFTVVLAIANIFVRCLIARSPQLATAVCLLGITLVSIIIPVTLIPFPKFTIESWPIAPFASREVQSPEIPPQPTPLDSSVSMDSSVAAGGGINLRQLFSNLPLTASLELGEQPKPASICFFAWCLLAGMGWFRLALSVNALRRLRKQSGHYHNPQLESTLAAWARQHSRNLTFRLLLTDQVPSPCVAWIDRATIYLPSGFENWPEDEQLAVLAHEAAHVFRRDARWRFFFDLMGQWVNFHPLAWLLKRQLVLVQELAADQEAGHLLTSEKYRTGLCKLALRMDSQPQLSLFSVGVSLSTHSVIRRIKMLGSVKKPQLARWQQFVVVVVVAGMGLSVAFCTAGADEPTRVALRAAKPLAKPPVLFARHTSQPWDEVGVQSGFFRVLPSAAAQKPLVKQAINEATVELGIGDLDCGVSLTRDFVSWTSNLDFKIADLPLESRNSGHRFTLSINAYKPALYFDREVDWAEVAHKLPLSNLAGLTNVEALASLLEKQGHSKTLRMNLSDSSTYDEGDFTIAKSLWPLIDGGVTAAVFSLAEVAKIDPDYEPVPSSMAVCMQALSHCSFAGVGVDFADAASPCQVRLALVPNVENSAAKIQAQVELAIASVLDSMDDASDLPEAARLSQAAWRAELEAWQVRVQVIDGPIGEVVLIEGAVSDASLIFPLM</sequence>
<dbReference type="PANTHER" id="PTHR34978:SF3">
    <property type="entry name" value="SLR0241 PROTEIN"/>
    <property type="match status" value="1"/>
</dbReference>
<keyword evidence="1" id="KW-0812">Transmembrane</keyword>
<feature type="transmembrane region" description="Helical" evidence="1">
    <location>
        <begin position="33"/>
        <end position="55"/>
    </location>
</feature>
<dbReference type="InterPro" id="IPR052173">
    <property type="entry name" value="Beta-lactam_resp_regulator"/>
</dbReference>
<dbReference type="AlphaFoldDB" id="A0A518GAW9"/>
<reference evidence="3 4" key="1">
    <citation type="submission" date="2019-02" db="EMBL/GenBank/DDBJ databases">
        <title>Deep-cultivation of Planctomycetes and their phenomic and genomic characterization uncovers novel biology.</title>
        <authorList>
            <person name="Wiegand S."/>
            <person name="Jogler M."/>
            <person name="Boedeker C."/>
            <person name="Pinto D."/>
            <person name="Vollmers J."/>
            <person name="Rivas-Marin E."/>
            <person name="Kohn T."/>
            <person name="Peeters S.H."/>
            <person name="Heuer A."/>
            <person name="Rast P."/>
            <person name="Oberbeckmann S."/>
            <person name="Bunk B."/>
            <person name="Jeske O."/>
            <person name="Meyerdierks A."/>
            <person name="Storesund J.E."/>
            <person name="Kallscheuer N."/>
            <person name="Luecker S."/>
            <person name="Lage O.M."/>
            <person name="Pohl T."/>
            <person name="Merkel B.J."/>
            <person name="Hornburger P."/>
            <person name="Mueller R.-W."/>
            <person name="Bruemmer F."/>
            <person name="Labrenz M."/>
            <person name="Spormann A.M."/>
            <person name="Op den Camp H."/>
            <person name="Overmann J."/>
            <person name="Amann R."/>
            <person name="Jetten M.S.M."/>
            <person name="Mascher T."/>
            <person name="Medema M.H."/>
            <person name="Devos D.P."/>
            <person name="Kaster A.-K."/>
            <person name="Ovreas L."/>
            <person name="Rohde M."/>
            <person name="Galperin M.Y."/>
            <person name="Jogler C."/>
        </authorList>
    </citation>
    <scope>NUCLEOTIDE SEQUENCE [LARGE SCALE GENOMIC DNA]</scope>
    <source>
        <strain evidence="3 4">Q31a</strain>
    </source>
</reference>
<proteinExistence type="predicted"/>
<dbReference type="Proteomes" id="UP000318017">
    <property type="component" value="Chromosome"/>
</dbReference>